<dbReference type="Gene3D" id="2.60.120.10">
    <property type="entry name" value="Jelly Rolls"/>
    <property type="match status" value="1"/>
</dbReference>
<dbReference type="SMART" id="SM00558">
    <property type="entry name" value="JmjC"/>
    <property type="match status" value="1"/>
</dbReference>
<dbReference type="PANTHER" id="PTHR12461">
    <property type="entry name" value="HYPOXIA-INDUCIBLE FACTOR 1 ALPHA INHIBITOR-RELATED"/>
    <property type="match status" value="1"/>
</dbReference>
<feature type="domain" description="JmjC" evidence="1">
    <location>
        <begin position="119"/>
        <end position="297"/>
    </location>
</feature>
<protein>
    <recommendedName>
        <fullName evidence="1">JmjC domain-containing protein</fullName>
    </recommendedName>
</protein>
<dbReference type="InterPro" id="IPR014710">
    <property type="entry name" value="RmlC-like_jellyroll"/>
</dbReference>
<dbReference type="PROSITE" id="PS51184">
    <property type="entry name" value="JMJC"/>
    <property type="match status" value="1"/>
</dbReference>
<dbReference type="InterPro" id="IPR041667">
    <property type="entry name" value="Cupin_8"/>
</dbReference>
<dbReference type="Pfam" id="PF13621">
    <property type="entry name" value="Cupin_8"/>
    <property type="match status" value="1"/>
</dbReference>
<evidence type="ECO:0000313" key="3">
    <source>
        <dbReference type="Proteomes" id="UP000249056"/>
    </source>
</evidence>
<dbReference type="PANTHER" id="PTHR12461:SF99">
    <property type="entry name" value="BIFUNCTIONAL PEPTIDASE AND (3S)-LYSYL HYDROXYLASE JMJD7"/>
    <property type="match status" value="1"/>
</dbReference>
<name>A0A395J9S7_9HELO</name>
<evidence type="ECO:0000313" key="2">
    <source>
        <dbReference type="EMBL" id="RAL68393.1"/>
    </source>
</evidence>
<sequence length="308" mass="34703">MGPPPSDPIAELLTTYNELNSPIITVLDEAPSALEFMRFVSLNRPFIVRGFASDWEATTTWSLSHLKSTLSSHQGNVVFVKPWEESQSFPGFIDFVSQQELRGRKGENILYAQTQNDNLRNEYSSLFSSVEKDIPFARIALQQDPDAINLWIGNSYSLTSLHKDPYQNIYVQILGQKHFTLLPPLFHPCINEVFLPSTSYIRSASDPSALIIEPDTPPTELPIATWDPDNPSVNSTKYSYLAQPMHVTLEPGDMLYLPALWYHKVGQSCNEEGVCVAVNYWYDMDFGGSFWPLGNFVRNVSLQSEGKG</sequence>
<gene>
    <name evidence="2" type="ORF">DID88_007124</name>
</gene>
<dbReference type="SUPFAM" id="SSF51197">
    <property type="entry name" value="Clavaminate synthase-like"/>
    <property type="match status" value="1"/>
</dbReference>
<reference evidence="2 3" key="1">
    <citation type="submission" date="2018-06" db="EMBL/GenBank/DDBJ databases">
        <title>Genome Sequence of the Brown Rot Fungal Pathogen Monilinia fructigena.</title>
        <authorList>
            <person name="Landi L."/>
            <person name="De Miccolis Angelini R.M."/>
            <person name="Pollastro S."/>
            <person name="Abate D."/>
            <person name="Faretra F."/>
            <person name="Romanazzi G."/>
        </authorList>
    </citation>
    <scope>NUCLEOTIDE SEQUENCE [LARGE SCALE GENOMIC DNA]</scope>
    <source>
        <strain evidence="2 3">Mfrg269</strain>
    </source>
</reference>
<dbReference type="AlphaFoldDB" id="A0A395J9S7"/>
<dbReference type="EMBL" id="QKRW01000001">
    <property type="protein sequence ID" value="RAL68393.1"/>
    <property type="molecule type" value="Genomic_DNA"/>
</dbReference>
<dbReference type="Proteomes" id="UP000249056">
    <property type="component" value="Unassembled WGS sequence"/>
</dbReference>
<keyword evidence="3" id="KW-1185">Reference proteome</keyword>
<proteinExistence type="predicted"/>
<evidence type="ECO:0000259" key="1">
    <source>
        <dbReference type="PROSITE" id="PS51184"/>
    </source>
</evidence>
<dbReference type="OrthoDB" id="415358at2759"/>
<comment type="caution">
    <text evidence="2">The sequence shown here is derived from an EMBL/GenBank/DDBJ whole genome shotgun (WGS) entry which is preliminary data.</text>
</comment>
<accession>A0A395J9S7</accession>
<organism evidence="2 3">
    <name type="scientific">Monilinia fructigena</name>
    <dbReference type="NCBI Taxonomy" id="38457"/>
    <lineage>
        <taxon>Eukaryota</taxon>
        <taxon>Fungi</taxon>
        <taxon>Dikarya</taxon>
        <taxon>Ascomycota</taxon>
        <taxon>Pezizomycotina</taxon>
        <taxon>Leotiomycetes</taxon>
        <taxon>Helotiales</taxon>
        <taxon>Sclerotiniaceae</taxon>
        <taxon>Monilinia</taxon>
    </lineage>
</organism>
<dbReference type="InterPro" id="IPR003347">
    <property type="entry name" value="JmjC_dom"/>
</dbReference>